<protein>
    <submittedName>
        <fullName evidence="1">Uncharacterized protein</fullName>
    </submittedName>
</protein>
<dbReference type="RefSeq" id="WP_148134553.1">
    <property type="nucleotide sequence ID" value="NZ_CP017634.1"/>
</dbReference>
<reference evidence="1 2" key="1">
    <citation type="submission" date="2016-10" db="EMBL/GenBank/DDBJ databases">
        <title>Complete Genome Sequence of Peptococcaceae strain DCMF.</title>
        <authorList>
            <person name="Edwards R.J."/>
            <person name="Holland S.I."/>
            <person name="Deshpande N.P."/>
            <person name="Wong Y.K."/>
            <person name="Ertan H."/>
            <person name="Manefield M."/>
            <person name="Russell T.L."/>
            <person name="Lee M.J."/>
        </authorList>
    </citation>
    <scope>NUCLEOTIDE SEQUENCE [LARGE SCALE GENOMIC DNA]</scope>
    <source>
        <strain evidence="1 2">DCMF</strain>
    </source>
</reference>
<gene>
    <name evidence="1" type="ORF">DCMF_11445</name>
</gene>
<sequence length="109" mass="13034">MEEIKIYFQYDTELSEFEAIQKGYRVDVFVKVGGIYFNLRVFDIIRLQQEFESEVDSEGYYAVEPNLILVKEVNKKEILCTIRNLYKQKYFDEIKPTCDVNVDELIEIQ</sequence>
<proteinExistence type="predicted"/>
<evidence type="ECO:0000313" key="2">
    <source>
        <dbReference type="Proteomes" id="UP000323521"/>
    </source>
</evidence>
<dbReference type="Proteomes" id="UP000323521">
    <property type="component" value="Chromosome"/>
</dbReference>
<accession>A0A3G1KS81</accession>
<dbReference type="KEGG" id="fwa:DCMF_11445"/>
<keyword evidence="2" id="KW-1185">Reference proteome</keyword>
<organism evidence="1 2">
    <name type="scientific">Formimonas warabiya</name>
    <dbReference type="NCBI Taxonomy" id="1761012"/>
    <lineage>
        <taxon>Bacteria</taxon>
        <taxon>Bacillati</taxon>
        <taxon>Bacillota</taxon>
        <taxon>Clostridia</taxon>
        <taxon>Eubacteriales</taxon>
        <taxon>Peptococcaceae</taxon>
        <taxon>Candidatus Formimonas</taxon>
    </lineage>
</organism>
<evidence type="ECO:0000313" key="1">
    <source>
        <dbReference type="EMBL" id="ATW25300.1"/>
    </source>
</evidence>
<name>A0A3G1KS81_FORW1</name>
<dbReference type="OrthoDB" id="2474323at2"/>
<dbReference type="EMBL" id="CP017634">
    <property type="protein sequence ID" value="ATW25300.1"/>
    <property type="molecule type" value="Genomic_DNA"/>
</dbReference>
<dbReference type="AlphaFoldDB" id="A0A3G1KS81"/>